<comment type="caution">
    <text evidence="1">The sequence shown here is derived from an EMBL/GenBank/DDBJ whole genome shotgun (WGS) entry which is preliminary data.</text>
</comment>
<sequence length="237" mass="25398">MSLSLHTHPDPMHAATIPPCAPPAPEQGAAVGHALLQALAGFAVVIVPGLDGSGPHHWQSRWELFLRLHGITVQRVQQENWARPTYHDWKAQLQRTVRACHQPVILVAHSLGAILSVRMASERGADGVVAALLVAPADIDHHHGPDSGRVADFAPLPATPLPFPAVLMASQDDEWLSMSRAHVLATQWRATLVDAGMVGHIGNHAHVGLWPAGMQALDELARSVRLRAMADAVPSLS</sequence>
<dbReference type="GO" id="GO:0016787">
    <property type="term" value="F:hydrolase activity"/>
    <property type="evidence" value="ECO:0007669"/>
    <property type="project" value="UniProtKB-KW"/>
</dbReference>
<dbReference type="RefSeq" id="WP_110555839.1">
    <property type="nucleotide sequence ID" value="NZ_NKUB01000002.1"/>
</dbReference>
<accession>A0A2V4S742</accession>
<keyword evidence="1" id="KW-0378">Hydrolase</keyword>
<name>A0A2V4S742_9PROT</name>
<dbReference type="InterPro" id="IPR029058">
    <property type="entry name" value="AB_hydrolase_fold"/>
</dbReference>
<dbReference type="Gene3D" id="3.40.50.1820">
    <property type="entry name" value="alpha/beta hydrolase"/>
    <property type="match status" value="1"/>
</dbReference>
<reference evidence="1 2" key="1">
    <citation type="submission" date="2017-07" db="EMBL/GenBank/DDBJ databases">
        <title>A draft genome sequence of Komagataeibacter swingsii LMG 22125.</title>
        <authorList>
            <person name="Skraban J."/>
            <person name="Cleenwerck I."/>
            <person name="Vandamme P."/>
            <person name="Trcek J."/>
        </authorList>
    </citation>
    <scope>NUCLEOTIDE SEQUENCE [LARGE SCALE GENOMIC DNA]</scope>
    <source>
        <strain evidence="1 2">LMG 22125</strain>
    </source>
</reference>
<organism evidence="1 2">
    <name type="scientific">Komagataeibacter swingsii</name>
    <dbReference type="NCBI Taxonomy" id="215220"/>
    <lineage>
        <taxon>Bacteria</taxon>
        <taxon>Pseudomonadati</taxon>
        <taxon>Pseudomonadota</taxon>
        <taxon>Alphaproteobacteria</taxon>
        <taxon>Acetobacterales</taxon>
        <taxon>Acetobacteraceae</taxon>
        <taxon>Komagataeibacter</taxon>
    </lineage>
</organism>
<keyword evidence="2" id="KW-1185">Reference proteome</keyword>
<dbReference type="InterPro" id="IPR010662">
    <property type="entry name" value="RBBP9/YdeN"/>
</dbReference>
<gene>
    <name evidence="1" type="ORF">CFR76_02815</name>
</gene>
<evidence type="ECO:0000313" key="1">
    <source>
        <dbReference type="EMBL" id="PYD70994.1"/>
    </source>
</evidence>
<dbReference type="Pfam" id="PF06821">
    <property type="entry name" value="Ser_hydrolase"/>
    <property type="match status" value="1"/>
</dbReference>
<evidence type="ECO:0000313" key="2">
    <source>
        <dbReference type="Proteomes" id="UP000247371"/>
    </source>
</evidence>
<protein>
    <submittedName>
        <fullName evidence="1">Hydrolase</fullName>
    </submittedName>
</protein>
<proteinExistence type="predicted"/>
<dbReference type="EMBL" id="NKUB01000002">
    <property type="protein sequence ID" value="PYD70994.1"/>
    <property type="molecule type" value="Genomic_DNA"/>
</dbReference>
<dbReference type="SUPFAM" id="SSF53474">
    <property type="entry name" value="alpha/beta-Hydrolases"/>
    <property type="match status" value="1"/>
</dbReference>
<dbReference type="AlphaFoldDB" id="A0A2V4S742"/>
<dbReference type="Proteomes" id="UP000247371">
    <property type="component" value="Unassembled WGS sequence"/>
</dbReference>